<organism evidence="1 2">
    <name type="scientific">Gigaspora margarita</name>
    <dbReference type="NCBI Taxonomy" id="4874"/>
    <lineage>
        <taxon>Eukaryota</taxon>
        <taxon>Fungi</taxon>
        <taxon>Fungi incertae sedis</taxon>
        <taxon>Mucoromycota</taxon>
        <taxon>Glomeromycotina</taxon>
        <taxon>Glomeromycetes</taxon>
        <taxon>Diversisporales</taxon>
        <taxon>Gigasporaceae</taxon>
        <taxon>Gigaspora</taxon>
    </lineage>
</organism>
<reference evidence="1 2" key="1">
    <citation type="submission" date="2021-06" db="EMBL/GenBank/DDBJ databases">
        <authorList>
            <person name="Kallberg Y."/>
            <person name="Tangrot J."/>
            <person name="Rosling A."/>
        </authorList>
    </citation>
    <scope>NUCLEOTIDE SEQUENCE [LARGE SCALE GENOMIC DNA]</scope>
    <source>
        <strain evidence="1 2">120-4 pot B 10/14</strain>
    </source>
</reference>
<keyword evidence="2" id="KW-1185">Reference proteome</keyword>
<accession>A0ABN7WWZ9</accession>
<sequence length="62" mass="7374">WALKEMQEYRKHGGHKYMIAHIIELLKSFFYTGNIDKSKWYTVKDMLNALEKKAEVGELELV</sequence>
<feature type="non-terminal residue" evidence="1">
    <location>
        <position position="1"/>
    </location>
</feature>
<evidence type="ECO:0000313" key="2">
    <source>
        <dbReference type="Proteomes" id="UP000789901"/>
    </source>
</evidence>
<dbReference type="EMBL" id="CAJVQB010070162">
    <property type="protein sequence ID" value="CAG8842781.1"/>
    <property type="molecule type" value="Genomic_DNA"/>
</dbReference>
<proteinExistence type="predicted"/>
<dbReference type="Proteomes" id="UP000789901">
    <property type="component" value="Unassembled WGS sequence"/>
</dbReference>
<comment type="caution">
    <text evidence="1">The sequence shown here is derived from an EMBL/GenBank/DDBJ whole genome shotgun (WGS) entry which is preliminary data.</text>
</comment>
<feature type="non-terminal residue" evidence="1">
    <location>
        <position position="62"/>
    </location>
</feature>
<gene>
    <name evidence="1" type="ORF">GMARGA_LOCUS36172</name>
</gene>
<evidence type="ECO:0000313" key="1">
    <source>
        <dbReference type="EMBL" id="CAG8842781.1"/>
    </source>
</evidence>
<protein>
    <submittedName>
        <fullName evidence="1">9612_t:CDS:1</fullName>
    </submittedName>
</protein>
<name>A0ABN7WWZ9_GIGMA</name>